<proteinExistence type="predicted"/>
<dbReference type="Pfam" id="PF25594">
    <property type="entry name" value="GldB_lipo"/>
    <property type="match status" value="1"/>
</dbReference>
<dbReference type="InterPro" id="IPR019853">
    <property type="entry name" value="GldB-like"/>
</dbReference>
<keyword evidence="2" id="KW-1185">Reference proteome</keyword>
<dbReference type="RefSeq" id="WP_343785411.1">
    <property type="nucleotide sequence ID" value="NZ_BAAAFH010000003.1"/>
</dbReference>
<evidence type="ECO:0000313" key="1">
    <source>
        <dbReference type="EMBL" id="GAA0874514.1"/>
    </source>
</evidence>
<evidence type="ECO:0008006" key="3">
    <source>
        <dbReference type="Google" id="ProtNLM"/>
    </source>
</evidence>
<dbReference type="PROSITE" id="PS51257">
    <property type="entry name" value="PROKAR_LIPOPROTEIN"/>
    <property type="match status" value="1"/>
</dbReference>
<name>A0ABP3Y1D0_9FLAO</name>
<evidence type="ECO:0000313" key="2">
    <source>
        <dbReference type="Proteomes" id="UP001501126"/>
    </source>
</evidence>
<comment type="caution">
    <text evidence="1">The sequence shown here is derived from an EMBL/GenBank/DDBJ whole genome shotgun (WGS) entry which is preliminary data.</text>
</comment>
<accession>A0ABP3Y1D0</accession>
<protein>
    <recommendedName>
        <fullName evidence="3">Gliding motility lipoprotein GldB</fullName>
    </recommendedName>
</protein>
<gene>
    <name evidence="1" type="ORF">GCM10009118_09220</name>
</gene>
<dbReference type="EMBL" id="BAAAFH010000003">
    <property type="protein sequence ID" value="GAA0874514.1"/>
    <property type="molecule type" value="Genomic_DNA"/>
</dbReference>
<sequence length="340" mass="40185">MRWYKQVGFLCILLTITACKSDRLDITVPEKEVAIELVRMEQDFVKITSVEDAQMKHRQYEGSFPELYAYYLGACLQAGRMEDSLVHENLYLFLRDTFMSGLNSELVNRFSDFPEYELIKNGFMYYSYYFPESTLPEKLVTYNSVFSNSVISSPHEIGIGLERYLGADDPFIKKLPEQVFFQYIKKQMERKFMVRDAMMSWIGSNHFPEVDDNLVIAEQLVHWGKLLYLVEATLPRESKAVLLRYDEEEYKWAEENEIAFWKYLVEENFLFKREQKVARNIFSDGPFTPGLPIEEKAPPRLGQFLGWKIVKQYMDENKEVELKEMISVDYKTILKTYKPE</sequence>
<organism evidence="1 2">
    <name type="scientific">Wandonia haliotis</name>
    <dbReference type="NCBI Taxonomy" id="574963"/>
    <lineage>
        <taxon>Bacteria</taxon>
        <taxon>Pseudomonadati</taxon>
        <taxon>Bacteroidota</taxon>
        <taxon>Flavobacteriia</taxon>
        <taxon>Flavobacteriales</taxon>
        <taxon>Crocinitomicaceae</taxon>
        <taxon>Wandonia</taxon>
    </lineage>
</organism>
<dbReference type="Proteomes" id="UP001501126">
    <property type="component" value="Unassembled WGS sequence"/>
</dbReference>
<reference evidence="2" key="1">
    <citation type="journal article" date="2019" name="Int. J. Syst. Evol. Microbiol.">
        <title>The Global Catalogue of Microorganisms (GCM) 10K type strain sequencing project: providing services to taxonomists for standard genome sequencing and annotation.</title>
        <authorList>
            <consortium name="The Broad Institute Genomics Platform"/>
            <consortium name="The Broad Institute Genome Sequencing Center for Infectious Disease"/>
            <person name="Wu L."/>
            <person name="Ma J."/>
        </authorList>
    </citation>
    <scope>NUCLEOTIDE SEQUENCE [LARGE SCALE GENOMIC DNA]</scope>
    <source>
        <strain evidence="2">JCM 16083</strain>
    </source>
</reference>